<evidence type="ECO:0000313" key="2">
    <source>
        <dbReference type="Proteomes" id="UP000054166"/>
    </source>
</evidence>
<dbReference type="Proteomes" id="UP000054166">
    <property type="component" value="Unassembled WGS sequence"/>
</dbReference>
<dbReference type="HOGENOM" id="CLU_2004764_0_0_1"/>
<dbReference type="InParanoid" id="A0A0C3GF81"/>
<accession>A0A0C3GF81</accession>
<keyword evidence="2" id="KW-1185">Reference proteome</keyword>
<proteinExistence type="predicted"/>
<protein>
    <submittedName>
        <fullName evidence="1">Uncharacterized protein</fullName>
    </submittedName>
</protein>
<organism evidence="1 2">
    <name type="scientific">Piloderma croceum (strain F 1598)</name>
    <dbReference type="NCBI Taxonomy" id="765440"/>
    <lineage>
        <taxon>Eukaryota</taxon>
        <taxon>Fungi</taxon>
        <taxon>Dikarya</taxon>
        <taxon>Basidiomycota</taxon>
        <taxon>Agaricomycotina</taxon>
        <taxon>Agaricomycetes</taxon>
        <taxon>Agaricomycetidae</taxon>
        <taxon>Atheliales</taxon>
        <taxon>Atheliaceae</taxon>
        <taxon>Piloderma</taxon>
    </lineage>
</organism>
<name>A0A0C3GF81_PILCF</name>
<reference evidence="2" key="2">
    <citation type="submission" date="2015-01" db="EMBL/GenBank/DDBJ databases">
        <title>Evolutionary Origins and Diversification of the Mycorrhizal Mutualists.</title>
        <authorList>
            <consortium name="DOE Joint Genome Institute"/>
            <consortium name="Mycorrhizal Genomics Consortium"/>
            <person name="Kohler A."/>
            <person name="Kuo A."/>
            <person name="Nagy L.G."/>
            <person name="Floudas D."/>
            <person name="Copeland A."/>
            <person name="Barry K.W."/>
            <person name="Cichocki N."/>
            <person name="Veneault-Fourrey C."/>
            <person name="LaButti K."/>
            <person name="Lindquist E.A."/>
            <person name="Lipzen A."/>
            <person name="Lundell T."/>
            <person name="Morin E."/>
            <person name="Murat C."/>
            <person name="Riley R."/>
            <person name="Ohm R."/>
            <person name="Sun H."/>
            <person name="Tunlid A."/>
            <person name="Henrissat B."/>
            <person name="Grigoriev I.V."/>
            <person name="Hibbett D.S."/>
            <person name="Martin F."/>
        </authorList>
    </citation>
    <scope>NUCLEOTIDE SEQUENCE [LARGE SCALE GENOMIC DNA]</scope>
    <source>
        <strain evidence="2">F 1598</strain>
    </source>
</reference>
<dbReference type="EMBL" id="KN832975">
    <property type="protein sequence ID" value="KIM89311.1"/>
    <property type="molecule type" value="Genomic_DNA"/>
</dbReference>
<sequence>MRALQRLPSDYLAFPRAFHRTIYAEASGKRCRFRRGRHHDHQSLRRVKSRRLNVGAQAPRASPPFPSLLYLVFYKRNSKRYFRGVLPCHLLNNNQSSSSSRWCTLAVNNQSCKGTSMTLELHRV</sequence>
<reference evidence="1 2" key="1">
    <citation type="submission" date="2014-04" db="EMBL/GenBank/DDBJ databases">
        <authorList>
            <consortium name="DOE Joint Genome Institute"/>
            <person name="Kuo A."/>
            <person name="Tarkka M."/>
            <person name="Buscot F."/>
            <person name="Kohler A."/>
            <person name="Nagy L.G."/>
            <person name="Floudas D."/>
            <person name="Copeland A."/>
            <person name="Barry K.W."/>
            <person name="Cichocki N."/>
            <person name="Veneault-Fourrey C."/>
            <person name="LaButti K."/>
            <person name="Lindquist E.A."/>
            <person name="Lipzen A."/>
            <person name="Lundell T."/>
            <person name="Morin E."/>
            <person name="Murat C."/>
            <person name="Sun H."/>
            <person name="Tunlid A."/>
            <person name="Henrissat B."/>
            <person name="Grigoriev I.V."/>
            <person name="Hibbett D.S."/>
            <person name="Martin F."/>
            <person name="Nordberg H.P."/>
            <person name="Cantor M.N."/>
            <person name="Hua S.X."/>
        </authorList>
    </citation>
    <scope>NUCLEOTIDE SEQUENCE [LARGE SCALE GENOMIC DNA]</scope>
    <source>
        <strain evidence="1 2">F 1598</strain>
    </source>
</reference>
<dbReference type="AlphaFoldDB" id="A0A0C3GF81"/>
<gene>
    <name evidence="1" type="ORF">PILCRDRAFT_220356</name>
</gene>
<evidence type="ECO:0000313" key="1">
    <source>
        <dbReference type="EMBL" id="KIM89311.1"/>
    </source>
</evidence>